<feature type="region of interest" description="Disordered" evidence="1">
    <location>
        <begin position="1"/>
        <end position="103"/>
    </location>
</feature>
<evidence type="ECO:0000313" key="3">
    <source>
        <dbReference type="Proteomes" id="UP001597040"/>
    </source>
</evidence>
<sequence>MGKKRFAKEPLLYIHQPSVKQPKAPMQHHYTTPKKTSESAALDQPVKKQPRPLRRDSFTKPTAENSTSTKEPENKETKSEEKVTDVSGEKEDDEQEKTRPKFKDMTLHEKVDYFTKSPVHVPKVKCEVKTDTKSHRGIIIDFKDGEVMMRVGKRTSTTKIPFDTITEIRMLGF</sequence>
<dbReference type="EMBL" id="JBHTKJ010000076">
    <property type="protein sequence ID" value="MFD1040699.1"/>
    <property type="molecule type" value="Genomic_DNA"/>
</dbReference>
<keyword evidence="3" id="KW-1185">Reference proteome</keyword>
<accession>A0ABW3LT48</accession>
<proteinExistence type="predicted"/>
<comment type="caution">
    <text evidence="2">The sequence shown here is derived from an EMBL/GenBank/DDBJ whole genome shotgun (WGS) entry which is preliminary data.</text>
</comment>
<reference evidence="3" key="1">
    <citation type="journal article" date="2019" name="Int. J. Syst. Evol. Microbiol.">
        <title>The Global Catalogue of Microorganisms (GCM) 10K type strain sequencing project: providing services to taxonomists for standard genome sequencing and annotation.</title>
        <authorList>
            <consortium name="The Broad Institute Genomics Platform"/>
            <consortium name="The Broad Institute Genome Sequencing Center for Infectious Disease"/>
            <person name="Wu L."/>
            <person name="Ma J."/>
        </authorList>
    </citation>
    <scope>NUCLEOTIDE SEQUENCE [LARGE SCALE GENOMIC DNA]</scope>
    <source>
        <strain evidence="3">CCUG 56754</strain>
    </source>
</reference>
<gene>
    <name evidence="2" type="ORF">ACFQ3N_20265</name>
</gene>
<evidence type="ECO:0000313" key="2">
    <source>
        <dbReference type="EMBL" id="MFD1040699.1"/>
    </source>
</evidence>
<keyword evidence="2" id="KW-0167">Capsid protein</keyword>
<dbReference type="Proteomes" id="UP001597040">
    <property type="component" value="Unassembled WGS sequence"/>
</dbReference>
<protein>
    <submittedName>
        <fullName evidence="2">CotO family spore coat protein</fullName>
    </submittedName>
</protein>
<feature type="compositionally biased region" description="Polar residues" evidence="1">
    <location>
        <begin position="59"/>
        <end position="69"/>
    </location>
</feature>
<keyword evidence="2" id="KW-0946">Virion</keyword>
<dbReference type="InterPro" id="IPR025439">
    <property type="entry name" value="Spore_coat_CotO"/>
</dbReference>
<dbReference type="Pfam" id="PF14153">
    <property type="entry name" value="Spore_coat_CotO"/>
    <property type="match status" value="1"/>
</dbReference>
<evidence type="ECO:0000256" key="1">
    <source>
        <dbReference type="SAM" id="MobiDB-lite"/>
    </source>
</evidence>
<dbReference type="RefSeq" id="WP_390365033.1">
    <property type="nucleotide sequence ID" value="NZ_JBHTKJ010000076.1"/>
</dbReference>
<feature type="compositionally biased region" description="Basic and acidic residues" evidence="1">
    <location>
        <begin position="70"/>
        <end position="89"/>
    </location>
</feature>
<organism evidence="2 3">
    <name type="scientific">Virgibacillus byunsanensis</name>
    <dbReference type="NCBI Taxonomy" id="570945"/>
    <lineage>
        <taxon>Bacteria</taxon>
        <taxon>Bacillati</taxon>
        <taxon>Bacillota</taxon>
        <taxon>Bacilli</taxon>
        <taxon>Bacillales</taxon>
        <taxon>Bacillaceae</taxon>
        <taxon>Virgibacillus</taxon>
    </lineage>
</organism>
<name>A0ABW3LT48_9BACI</name>